<dbReference type="InterPro" id="IPR036388">
    <property type="entry name" value="WH-like_DNA-bd_sf"/>
</dbReference>
<feature type="domain" description="Bacterial transcriptional activator" evidence="1">
    <location>
        <begin position="77"/>
        <end position="219"/>
    </location>
</feature>
<dbReference type="InterPro" id="IPR005158">
    <property type="entry name" value="BTAD"/>
</dbReference>
<dbReference type="PANTHER" id="PTHR47691">
    <property type="entry name" value="REGULATOR-RELATED"/>
    <property type="match status" value="1"/>
</dbReference>
<dbReference type="Proteomes" id="UP001602245">
    <property type="component" value="Unassembled WGS sequence"/>
</dbReference>
<evidence type="ECO:0000313" key="3">
    <source>
        <dbReference type="Proteomes" id="UP001602245"/>
    </source>
</evidence>
<keyword evidence="3" id="KW-1185">Reference proteome</keyword>
<sequence length="993" mass="105422">MAIRGGRLGGLLALLAEELRVGCGAGRLVESLWAEELPEHPAKALQTLVSRVRAVVGSEVVVSTASGYRLALDEEQVDVAAVLVRVAESRRFAGAGEHAAALASAEAGLALFEGAEAGGDGPLGELRAARCDTRGELERAKGLALSRLGLAGEALGALTELAKERTRDEELLVELLRCEAAVVGNSAALERYEEYRRSLRDELGSDPGAALQQVQRELLAADAPVLRSGVRHEPNSLLGRAGDIAAVLGLLREARVTSVVGAGGLGKTRLAHAVAREAPQRVVHFVELAGVATDDDVLGEVASAVGVGDAPSPVDGIVTALGAGLLVLDNCEHVLSGAADLVRELVFRTPEMRILITSRAPLGLSSEAVYPLPHLDLTTMVALFSQRARAARPAAGLPPTEVRELCASLDGLPLAAELAAARVRVMSVDEINKRLDDRFALLRGGGRDAPERHRTLHAVIDWSWHLLEPGAQSAMRTLSVFSGGFTADAAAFVTGDDGIVERLVDQSLLQVVEGEAGTRLRMLETVREFGVARREEAGETERVVDRFLEWVRDCAMRQPDSGLDTEIVRAVDAIRAEQDNLLQALRYAFDRDDNATIAAAASLLGTLWVTDSNLSRLAGLAADVPPALSRLRPAPDLIEATRAAAVWCAMSAFLIRGPRPLRALVTLRRLPPPDPDTMVGAAQIALCAPNLAALRELCDSERPLVAGAANFAHSYLAESANDLDSALESARRMLDRTGDAGPWMRALAHSRIGELCLQVDPGREAYLHLNAALSLMEELGAWPSAARARWAIVLANLQRGAFEEAEQGLDHLGDADLLEESGRRMFDACARAEILLSRGDIDGGLELWREAVDQLRDTHDRWALEVSAVAVVAHARHGRLDLVADVAGALPGMLSAMLPSASAADFPGCGTLALAIAVSTEDAGAKAHLIALAERFGVRQDFQPTMSLAWARSVAMEADPAAYASAVSAYAGLGLDDLRHRLGSRLNSARAHT</sequence>
<dbReference type="PANTHER" id="PTHR47691:SF3">
    <property type="entry name" value="HTH-TYPE TRANSCRIPTIONAL REGULATOR RV0890C-RELATED"/>
    <property type="match status" value="1"/>
</dbReference>
<dbReference type="SUPFAM" id="SSF48452">
    <property type="entry name" value="TPR-like"/>
    <property type="match status" value="2"/>
</dbReference>
<dbReference type="Pfam" id="PF03704">
    <property type="entry name" value="BTAD"/>
    <property type="match status" value="1"/>
</dbReference>
<protein>
    <submittedName>
        <fullName evidence="2">ATP-binding protein</fullName>
    </submittedName>
</protein>
<proteinExistence type="predicted"/>
<gene>
    <name evidence="2" type="ORF">ACFY35_17940</name>
</gene>
<keyword evidence="2" id="KW-0547">Nucleotide-binding</keyword>
<comment type="caution">
    <text evidence="2">The sequence shown here is derived from an EMBL/GenBank/DDBJ whole genome shotgun (WGS) entry which is preliminary data.</text>
</comment>
<dbReference type="RefSeq" id="WP_387696991.1">
    <property type="nucleotide sequence ID" value="NZ_JBIAZU010000003.1"/>
</dbReference>
<dbReference type="GO" id="GO:0005524">
    <property type="term" value="F:ATP binding"/>
    <property type="evidence" value="ECO:0007669"/>
    <property type="project" value="UniProtKB-KW"/>
</dbReference>
<dbReference type="Gene3D" id="1.10.10.10">
    <property type="entry name" value="Winged helix-like DNA-binding domain superfamily/Winged helix DNA-binding domain"/>
    <property type="match status" value="1"/>
</dbReference>
<dbReference type="Gene3D" id="1.25.40.10">
    <property type="entry name" value="Tetratricopeptide repeat domain"/>
    <property type="match status" value="1"/>
</dbReference>
<dbReference type="InterPro" id="IPR027417">
    <property type="entry name" value="P-loop_NTPase"/>
</dbReference>
<evidence type="ECO:0000313" key="2">
    <source>
        <dbReference type="EMBL" id="MFF5291326.1"/>
    </source>
</evidence>
<dbReference type="InterPro" id="IPR011990">
    <property type="entry name" value="TPR-like_helical_dom_sf"/>
</dbReference>
<evidence type="ECO:0000259" key="1">
    <source>
        <dbReference type="SMART" id="SM01043"/>
    </source>
</evidence>
<name>A0ABW6WDE9_9ACTN</name>
<organism evidence="2 3">
    <name type="scientific">Paractinoplanes globisporus</name>
    <dbReference type="NCBI Taxonomy" id="113565"/>
    <lineage>
        <taxon>Bacteria</taxon>
        <taxon>Bacillati</taxon>
        <taxon>Actinomycetota</taxon>
        <taxon>Actinomycetes</taxon>
        <taxon>Micromonosporales</taxon>
        <taxon>Micromonosporaceae</taxon>
        <taxon>Paractinoplanes</taxon>
    </lineage>
</organism>
<keyword evidence="2" id="KW-0067">ATP-binding</keyword>
<reference evidence="2 3" key="1">
    <citation type="submission" date="2024-10" db="EMBL/GenBank/DDBJ databases">
        <title>The Natural Products Discovery Center: Release of the First 8490 Sequenced Strains for Exploring Actinobacteria Biosynthetic Diversity.</title>
        <authorList>
            <person name="Kalkreuter E."/>
            <person name="Kautsar S.A."/>
            <person name="Yang D."/>
            <person name="Bader C.D."/>
            <person name="Teijaro C.N."/>
            <person name="Fluegel L."/>
            <person name="Davis C.M."/>
            <person name="Simpson J.R."/>
            <person name="Lauterbach L."/>
            <person name="Steele A.D."/>
            <person name="Gui C."/>
            <person name="Meng S."/>
            <person name="Li G."/>
            <person name="Viehrig K."/>
            <person name="Ye F."/>
            <person name="Su P."/>
            <person name="Kiefer A.F."/>
            <person name="Nichols A."/>
            <person name="Cepeda A.J."/>
            <person name="Yan W."/>
            <person name="Fan B."/>
            <person name="Jiang Y."/>
            <person name="Adhikari A."/>
            <person name="Zheng C.-J."/>
            <person name="Schuster L."/>
            <person name="Cowan T.M."/>
            <person name="Smanski M.J."/>
            <person name="Chevrette M.G."/>
            <person name="De Carvalho L.P.S."/>
            <person name="Shen B."/>
        </authorList>
    </citation>
    <scope>NUCLEOTIDE SEQUENCE [LARGE SCALE GENOMIC DNA]</scope>
    <source>
        <strain evidence="2 3">NPDC000087</strain>
    </source>
</reference>
<dbReference type="SMART" id="SM01043">
    <property type="entry name" value="BTAD"/>
    <property type="match status" value="1"/>
</dbReference>
<accession>A0ABW6WDE9</accession>
<dbReference type="SUPFAM" id="SSF52540">
    <property type="entry name" value="P-loop containing nucleoside triphosphate hydrolases"/>
    <property type="match status" value="1"/>
</dbReference>
<dbReference type="EMBL" id="JBIAZU010000003">
    <property type="protein sequence ID" value="MFF5291326.1"/>
    <property type="molecule type" value="Genomic_DNA"/>
</dbReference>